<accession>K0NFZ5</accession>
<dbReference type="SUPFAM" id="SSF55785">
    <property type="entry name" value="PYP-like sensor domain (PAS domain)"/>
    <property type="match status" value="3"/>
</dbReference>
<evidence type="ECO:0000313" key="7">
    <source>
        <dbReference type="Proteomes" id="UP000007347"/>
    </source>
</evidence>
<dbReference type="Pfam" id="PF13426">
    <property type="entry name" value="PAS_9"/>
    <property type="match status" value="2"/>
</dbReference>
<dbReference type="PROSITE" id="PS50112">
    <property type="entry name" value="PAS"/>
    <property type="match status" value="1"/>
</dbReference>
<dbReference type="Gene3D" id="3.30.450.20">
    <property type="entry name" value="PAS domain"/>
    <property type="match status" value="3"/>
</dbReference>
<dbReference type="PROSITE" id="PS51832">
    <property type="entry name" value="HD_GYP"/>
    <property type="match status" value="1"/>
</dbReference>
<dbReference type="NCBIfam" id="TIGR00277">
    <property type="entry name" value="HDIG"/>
    <property type="match status" value="1"/>
</dbReference>
<evidence type="ECO:0000256" key="1">
    <source>
        <dbReference type="PROSITE-ProRule" id="PRU00169"/>
    </source>
</evidence>
<comment type="caution">
    <text evidence="1">Lacks conserved residue(s) required for the propagation of feature annotation.</text>
</comment>
<dbReference type="HOGENOM" id="CLU_397266_0_0_7"/>
<dbReference type="InterPro" id="IPR006675">
    <property type="entry name" value="HDIG_dom"/>
</dbReference>
<dbReference type="InterPro" id="IPR035965">
    <property type="entry name" value="PAS-like_dom_sf"/>
</dbReference>
<evidence type="ECO:0000259" key="2">
    <source>
        <dbReference type="PROSITE" id="PS50110"/>
    </source>
</evidence>
<reference evidence="6 7" key="1">
    <citation type="journal article" date="2013" name="Environ. Microbiol.">
        <title>Complete genome, catabolic sub-proteomes and key-metabolites of Desulfobacula toluolica Tol2, a marine, aromatic compound-degrading, sulfate-reducing bacterium.</title>
        <authorList>
            <person name="Wohlbrand L."/>
            <person name="Jacob J.H."/>
            <person name="Kube M."/>
            <person name="Mussmann M."/>
            <person name="Jarling R."/>
            <person name="Beck A."/>
            <person name="Amann R."/>
            <person name="Wilkes H."/>
            <person name="Reinhardt R."/>
            <person name="Rabus R."/>
        </authorList>
    </citation>
    <scope>NUCLEOTIDE SEQUENCE [LARGE SCALE GENOMIC DNA]</scope>
    <source>
        <strain evidence="7">DSM 7467 / Tol2</strain>
    </source>
</reference>
<organism evidence="6 7">
    <name type="scientific">Desulfobacula toluolica (strain DSM 7467 / Tol2)</name>
    <dbReference type="NCBI Taxonomy" id="651182"/>
    <lineage>
        <taxon>Bacteria</taxon>
        <taxon>Pseudomonadati</taxon>
        <taxon>Thermodesulfobacteriota</taxon>
        <taxon>Desulfobacteria</taxon>
        <taxon>Desulfobacterales</taxon>
        <taxon>Desulfobacteraceae</taxon>
        <taxon>Desulfobacula</taxon>
    </lineage>
</organism>
<gene>
    <name evidence="6" type="ordered locus">TOL2_C05250</name>
</gene>
<dbReference type="InterPro" id="IPR037522">
    <property type="entry name" value="HD_GYP_dom"/>
</dbReference>
<dbReference type="PANTHER" id="PTHR45228">
    <property type="entry name" value="CYCLIC DI-GMP PHOSPHODIESTERASE TM_0186-RELATED"/>
    <property type="match status" value="1"/>
</dbReference>
<dbReference type="PATRIC" id="fig|651182.5.peg.637"/>
<dbReference type="AlphaFoldDB" id="K0NFZ5"/>
<dbReference type="GO" id="GO:0000160">
    <property type="term" value="P:phosphorelay signal transduction system"/>
    <property type="evidence" value="ECO:0007669"/>
    <property type="project" value="InterPro"/>
</dbReference>
<dbReference type="Gene3D" id="3.40.50.2300">
    <property type="match status" value="1"/>
</dbReference>
<proteinExistence type="predicted"/>
<dbReference type="SUPFAM" id="SSF52172">
    <property type="entry name" value="CheY-like"/>
    <property type="match status" value="1"/>
</dbReference>
<dbReference type="PANTHER" id="PTHR45228:SF4">
    <property type="entry name" value="LIPOPROTEIN"/>
    <property type="match status" value="1"/>
</dbReference>
<dbReference type="STRING" id="651182.TOL2_C05250"/>
<dbReference type="Pfam" id="PF00072">
    <property type="entry name" value="Response_reg"/>
    <property type="match status" value="1"/>
</dbReference>
<dbReference type="CDD" id="cd00077">
    <property type="entry name" value="HDc"/>
    <property type="match status" value="1"/>
</dbReference>
<dbReference type="InterPro" id="IPR001789">
    <property type="entry name" value="Sig_transdc_resp-reg_receiver"/>
</dbReference>
<dbReference type="SMART" id="SM00091">
    <property type="entry name" value="PAS"/>
    <property type="match status" value="3"/>
</dbReference>
<evidence type="ECO:0000259" key="5">
    <source>
        <dbReference type="PROSITE" id="PS51832"/>
    </source>
</evidence>
<dbReference type="InterPro" id="IPR052020">
    <property type="entry name" value="Cyclic_di-GMP/3'3'-cGAMP_PDE"/>
</dbReference>
<dbReference type="KEGG" id="dto:TOL2_C05250"/>
<dbReference type="SMART" id="SM00471">
    <property type="entry name" value="HDc"/>
    <property type="match status" value="1"/>
</dbReference>
<protein>
    <submittedName>
        <fullName evidence="6">Uncharacterized sensor protein with receiver region</fullName>
    </submittedName>
</protein>
<dbReference type="RefSeq" id="WP_014956049.1">
    <property type="nucleotide sequence ID" value="NC_018645.1"/>
</dbReference>
<dbReference type="Pfam" id="PF13487">
    <property type="entry name" value="HD_5"/>
    <property type="match status" value="1"/>
</dbReference>
<dbReference type="InterPro" id="IPR000014">
    <property type="entry name" value="PAS"/>
</dbReference>
<feature type="domain" description="Response regulatory" evidence="2">
    <location>
        <begin position="570"/>
        <end position="684"/>
    </location>
</feature>
<dbReference type="NCBIfam" id="TIGR00229">
    <property type="entry name" value="sensory_box"/>
    <property type="match status" value="2"/>
</dbReference>
<evidence type="ECO:0000259" key="4">
    <source>
        <dbReference type="PROSITE" id="PS50113"/>
    </source>
</evidence>
<sequence length="693" mass="79010">MHYPIEQDQIKSFFTYSPIGTYVVQGHKFRFTNTKFQKISCYSENELLKMNPLDLVIEEDRQKVRDNAVAMLKHKRKEPYEFRVVTANGEIRWVIESVDAIEFESQKAVVGHFMDVTETKHIEKKLKISEHKYRSIFELAREGIIITSYYDGNIIDANMEFQRQTGYLLSELKQKKIWELQPPEFQKEAKESFYRFKENPGGITSWNLCQNQEGKILPVEIIAQHMFISGQDMIICMVRDTSEREAMMRALTLASEEWRKSFDALDDAVMLINPDFKIRRANIATSRLLNIDISQLIGMRCYNLFHGMDKPPQYCPHLKAQKKGIYCEAEEYETHLNRTLHFCASPIKDNNGRITHTVEVISDVTTHRQNEKESLRLSKDLANSFKGITEALSELVESRDPYTAGHSKHVAKLAVKIGKILGLNNNELEGLNVCALLHDIGKAIIPAAILNKPGKLSGHEWGFIREHPTTAFETLRRIPFPWPVADVVHQHHERLDGTGYPLGISGDKIHLWARIISVADIFDAMTSHRPYRPGLPLKEAIDELSAGLNIQYDSKVVDAIIHVMRLNDSRVMVVDYDPLIVEGVSAELKLAGLEPIGVTTSGYALKKAMEKSFSMVIIELEMPGMNGVQLTQQIKSLQPDCEVILIAKCDSKEGSLRALRSGASDFLEKPINSMLFRKSISRAVQRYASRKHR</sequence>
<dbReference type="InterPro" id="IPR011006">
    <property type="entry name" value="CheY-like_superfamily"/>
</dbReference>
<keyword evidence="7" id="KW-1185">Reference proteome</keyword>
<evidence type="ECO:0000313" key="6">
    <source>
        <dbReference type="EMBL" id="CCK78693.1"/>
    </source>
</evidence>
<dbReference type="Proteomes" id="UP000007347">
    <property type="component" value="Chromosome"/>
</dbReference>
<dbReference type="Pfam" id="PF08447">
    <property type="entry name" value="PAS_3"/>
    <property type="match status" value="1"/>
</dbReference>
<evidence type="ECO:0000259" key="3">
    <source>
        <dbReference type="PROSITE" id="PS50112"/>
    </source>
</evidence>
<dbReference type="EMBL" id="FO203503">
    <property type="protein sequence ID" value="CCK78693.1"/>
    <property type="molecule type" value="Genomic_DNA"/>
</dbReference>
<feature type="domain" description="PAS" evidence="3">
    <location>
        <begin position="129"/>
        <end position="200"/>
    </location>
</feature>
<dbReference type="CDD" id="cd00130">
    <property type="entry name" value="PAS"/>
    <property type="match status" value="3"/>
</dbReference>
<dbReference type="Gene3D" id="1.10.3210.10">
    <property type="entry name" value="Hypothetical protein af1432"/>
    <property type="match status" value="1"/>
</dbReference>
<dbReference type="InterPro" id="IPR013655">
    <property type="entry name" value="PAS_fold_3"/>
</dbReference>
<dbReference type="SUPFAM" id="SSF109604">
    <property type="entry name" value="HD-domain/PDEase-like"/>
    <property type="match status" value="1"/>
</dbReference>
<feature type="domain" description="PAC" evidence="4">
    <location>
        <begin position="78"/>
        <end position="128"/>
    </location>
</feature>
<dbReference type="SMART" id="SM00448">
    <property type="entry name" value="REC"/>
    <property type="match status" value="1"/>
</dbReference>
<dbReference type="InterPro" id="IPR003607">
    <property type="entry name" value="HD/PDEase_dom"/>
</dbReference>
<name>K0NFZ5_DESTT</name>
<dbReference type="PROSITE" id="PS50110">
    <property type="entry name" value="RESPONSE_REGULATORY"/>
    <property type="match status" value="1"/>
</dbReference>
<dbReference type="InterPro" id="IPR000700">
    <property type="entry name" value="PAS-assoc_C"/>
</dbReference>
<feature type="domain" description="HD-GYP" evidence="5">
    <location>
        <begin position="381"/>
        <end position="576"/>
    </location>
</feature>
<dbReference type="OrthoDB" id="9764337at2"/>
<dbReference type="CDD" id="cd00156">
    <property type="entry name" value="REC"/>
    <property type="match status" value="1"/>
</dbReference>
<dbReference type="PROSITE" id="PS50113">
    <property type="entry name" value="PAC"/>
    <property type="match status" value="1"/>
</dbReference>